<dbReference type="Proteomes" id="UP000198519">
    <property type="component" value="Unassembled WGS sequence"/>
</dbReference>
<dbReference type="RefSeq" id="WP_092021751.1">
    <property type="nucleotide sequence ID" value="NZ_FOUE01000002.1"/>
</dbReference>
<evidence type="ECO:0000313" key="2">
    <source>
        <dbReference type="EMBL" id="SFM23170.1"/>
    </source>
</evidence>
<keyword evidence="1" id="KW-0812">Transmembrane</keyword>
<keyword evidence="3" id="KW-1185">Reference proteome</keyword>
<dbReference type="AlphaFoldDB" id="A0A1I4P6H2"/>
<proteinExistence type="predicted"/>
<organism evidence="2 3">
    <name type="scientific">Marinobacter zhejiangensis</name>
    <dbReference type="NCBI Taxonomy" id="488535"/>
    <lineage>
        <taxon>Bacteria</taxon>
        <taxon>Pseudomonadati</taxon>
        <taxon>Pseudomonadota</taxon>
        <taxon>Gammaproteobacteria</taxon>
        <taxon>Pseudomonadales</taxon>
        <taxon>Marinobacteraceae</taxon>
        <taxon>Marinobacter</taxon>
    </lineage>
</organism>
<reference evidence="3" key="1">
    <citation type="submission" date="2016-10" db="EMBL/GenBank/DDBJ databases">
        <authorList>
            <person name="Varghese N."/>
            <person name="Submissions S."/>
        </authorList>
    </citation>
    <scope>NUCLEOTIDE SEQUENCE [LARGE SCALE GENOMIC DNA]</scope>
    <source>
        <strain evidence="3">CGMCC 1.7061</strain>
    </source>
</reference>
<keyword evidence="1" id="KW-1133">Transmembrane helix</keyword>
<feature type="transmembrane region" description="Helical" evidence="1">
    <location>
        <begin position="222"/>
        <end position="244"/>
    </location>
</feature>
<accession>A0A1I4P6H2</accession>
<feature type="transmembrane region" description="Helical" evidence="1">
    <location>
        <begin position="256"/>
        <end position="278"/>
    </location>
</feature>
<sequence length="356" mass="40922">MAELFNTNQSKTVLAKFKHKVDGLAPADDFEKQRNSLIRLVIGSMENKPEQWDELCQINIQWIGDQFINRLADEEKELSKERLDDICSMCFRFLFELYLSMKNDLAMEFEAARRFVFNNVDSFEHNAKEQIEYAIRDMPINIFKAIANSDAIDSLKNFNAVSAKAEKLKDDWDSELSEREARVNSLKESLSKYENAFNFVGLYQGFDELSTEKKEERDGILLWLRVLSVLIVSPIVAELIFVYMHLDNIAAVKDGLLVSIFPTVSLVAISVYYFRVLLFNYKSVKSQLLQIDLRKTLCRFIQNYSEYSIEMKKKDTGSLDKFESIVFSGIVTDDGSLPSTFDGMDKIGKLIKAAKS</sequence>
<gene>
    <name evidence="2" type="ORF">SAMN04487963_1825</name>
</gene>
<dbReference type="STRING" id="488535.SAMN04487963_1825"/>
<protein>
    <submittedName>
        <fullName evidence="2">Uncharacterized protein</fullName>
    </submittedName>
</protein>
<dbReference type="EMBL" id="FOUE01000002">
    <property type="protein sequence ID" value="SFM23170.1"/>
    <property type="molecule type" value="Genomic_DNA"/>
</dbReference>
<dbReference type="OrthoDB" id="8910137at2"/>
<name>A0A1I4P6H2_9GAMM</name>
<evidence type="ECO:0000313" key="3">
    <source>
        <dbReference type="Proteomes" id="UP000198519"/>
    </source>
</evidence>
<evidence type="ECO:0000256" key="1">
    <source>
        <dbReference type="SAM" id="Phobius"/>
    </source>
</evidence>
<keyword evidence="1" id="KW-0472">Membrane</keyword>